<proteinExistence type="predicted"/>
<accession>A0ABY7DM33</accession>
<dbReference type="Proteomes" id="UP001164746">
    <property type="component" value="Chromosome 3"/>
</dbReference>
<sequence length="186" mass="21739">MNQTAKLKLPATCKHKYDLQISKQIQYNVSSRKFQAISQINNNLPHDLMLEWIQLTLTIGMIGLFLYVWLTKKNDAPKPALKSFLTQDIQTDNTEVETMIDIRRSFVHAAPQNVIGELLNKSQMQQDMKPMQTIYTTTDWMTLYTWSSWEPITKQMCTAFRYPTDRWRLVNKIKVIWGRTGDIAHG</sequence>
<keyword evidence="1" id="KW-0472">Membrane</keyword>
<organism evidence="2 3">
    <name type="scientific">Mya arenaria</name>
    <name type="common">Soft-shell clam</name>
    <dbReference type="NCBI Taxonomy" id="6604"/>
    <lineage>
        <taxon>Eukaryota</taxon>
        <taxon>Metazoa</taxon>
        <taxon>Spiralia</taxon>
        <taxon>Lophotrochozoa</taxon>
        <taxon>Mollusca</taxon>
        <taxon>Bivalvia</taxon>
        <taxon>Autobranchia</taxon>
        <taxon>Heteroconchia</taxon>
        <taxon>Euheterodonta</taxon>
        <taxon>Imparidentia</taxon>
        <taxon>Neoheterodontei</taxon>
        <taxon>Myida</taxon>
        <taxon>Myoidea</taxon>
        <taxon>Myidae</taxon>
        <taxon>Mya</taxon>
    </lineage>
</organism>
<reference evidence="2" key="1">
    <citation type="submission" date="2022-11" db="EMBL/GenBank/DDBJ databases">
        <title>Centuries of genome instability and evolution in soft-shell clam transmissible cancer (bioRxiv).</title>
        <authorList>
            <person name="Hart S.F.M."/>
            <person name="Yonemitsu M.A."/>
            <person name="Giersch R.M."/>
            <person name="Beal B.F."/>
            <person name="Arriagada G."/>
            <person name="Davis B.W."/>
            <person name="Ostrander E.A."/>
            <person name="Goff S.P."/>
            <person name="Metzger M.J."/>
        </authorList>
    </citation>
    <scope>NUCLEOTIDE SEQUENCE</scope>
    <source>
        <strain evidence="2">MELC-2E11</strain>
        <tissue evidence="2">Siphon/mantle</tissue>
    </source>
</reference>
<evidence type="ECO:0000313" key="2">
    <source>
        <dbReference type="EMBL" id="WAQ98722.1"/>
    </source>
</evidence>
<evidence type="ECO:0000313" key="3">
    <source>
        <dbReference type="Proteomes" id="UP001164746"/>
    </source>
</evidence>
<name>A0ABY7DM33_MYAAR</name>
<keyword evidence="3" id="KW-1185">Reference proteome</keyword>
<gene>
    <name evidence="2" type="ORF">MAR_023095</name>
</gene>
<feature type="transmembrane region" description="Helical" evidence="1">
    <location>
        <begin position="52"/>
        <end position="70"/>
    </location>
</feature>
<evidence type="ECO:0008006" key="4">
    <source>
        <dbReference type="Google" id="ProtNLM"/>
    </source>
</evidence>
<keyword evidence="1" id="KW-0812">Transmembrane</keyword>
<protein>
    <recommendedName>
        <fullName evidence="4">ATP synthase F0 subunit 8</fullName>
    </recommendedName>
</protein>
<evidence type="ECO:0000256" key="1">
    <source>
        <dbReference type="SAM" id="Phobius"/>
    </source>
</evidence>
<keyword evidence="1" id="KW-1133">Transmembrane helix</keyword>
<dbReference type="EMBL" id="CP111014">
    <property type="protein sequence ID" value="WAQ98722.1"/>
    <property type="molecule type" value="Genomic_DNA"/>
</dbReference>